<accession>A0ACA9M7M4</accession>
<proteinExistence type="predicted"/>
<protein>
    <submittedName>
        <fullName evidence="1">13216_t:CDS:1</fullName>
    </submittedName>
</protein>
<reference evidence="1" key="1">
    <citation type="submission" date="2021-06" db="EMBL/GenBank/DDBJ databases">
        <authorList>
            <person name="Kallberg Y."/>
            <person name="Tangrot J."/>
            <person name="Rosling A."/>
        </authorList>
    </citation>
    <scope>NUCLEOTIDE SEQUENCE</scope>
    <source>
        <strain evidence="1">28 12/20/2015</strain>
    </source>
</reference>
<organism evidence="1 2">
    <name type="scientific">Cetraspora pellucida</name>
    <dbReference type="NCBI Taxonomy" id="1433469"/>
    <lineage>
        <taxon>Eukaryota</taxon>
        <taxon>Fungi</taxon>
        <taxon>Fungi incertae sedis</taxon>
        <taxon>Mucoromycota</taxon>
        <taxon>Glomeromycotina</taxon>
        <taxon>Glomeromycetes</taxon>
        <taxon>Diversisporales</taxon>
        <taxon>Gigasporaceae</taxon>
        <taxon>Cetraspora</taxon>
    </lineage>
</organism>
<comment type="caution">
    <text evidence="1">The sequence shown here is derived from an EMBL/GenBank/DDBJ whole genome shotgun (WGS) entry which is preliminary data.</text>
</comment>
<gene>
    <name evidence="1" type="ORF">SPELUC_LOCUS5987</name>
</gene>
<keyword evidence="2" id="KW-1185">Reference proteome</keyword>
<name>A0ACA9M7M4_9GLOM</name>
<sequence>MTETANQLLSRVVPVCTCQTPGSTVSTHPANPLFPQVVREWRFFSRSVNSYRNIPGGQFRVFPTIADELSVEDDAKYRVYSNVICPVQELLGGARFRPRCTGMLGVPDFILCTNNPTTAKMPVEVKTRHNLRLGDHNLWEVFGQMACNGLHFGILTNYSDTYFLKRLENEPTSLYVSRVVHPDSTNPTLRECVYYICQQAINDNVGNRLDPVSDDDKRKSSLDLGSRKRVIASSSKRVTRIGEYIGGGTFGKVFSGYYDGQLVAWKTCDAYKEQEATKMLKHEAHVYSILKECQGRAIPHLFHQGYIYDGYLFALVLQLIEDAHHVDPERLTKEDKKSIVNQLKSIHHCGVLHNDISKQNILYEPKSRRYFFIDFGLSEIVDNESAKLRKEERRLKRFLQL</sequence>
<evidence type="ECO:0000313" key="2">
    <source>
        <dbReference type="Proteomes" id="UP000789366"/>
    </source>
</evidence>
<dbReference type="Proteomes" id="UP000789366">
    <property type="component" value="Unassembled WGS sequence"/>
</dbReference>
<dbReference type="EMBL" id="CAJVPW010006579">
    <property type="protein sequence ID" value="CAG8570772.1"/>
    <property type="molecule type" value="Genomic_DNA"/>
</dbReference>
<evidence type="ECO:0000313" key="1">
    <source>
        <dbReference type="EMBL" id="CAG8570772.1"/>
    </source>
</evidence>